<accession>A0A2M7UHV9</accession>
<feature type="transmembrane region" description="Helical" evidence="6">
    <location>
        <begin position="120"/>
        <end position="142"/>
    </location>
</feature>
<feature type="transmembrane region" description="Helical" evidence="6">
    <location>
        <begin position="179"/>
        <end position="196"/>
    </location>
</feature>
<name>A0A2M7UHV9_9BACT</name>
<evidence type="ECO:0000256" key="5">
    <source>
        <dbReference type="ARBA" id="ARBA00023136"/>
    </source>
</evidence>
<dbReference type="NCBIfam" id="TIGR02210">
    <property type="entry name" value="rodA_shape"/>
    <property type="match status" value="1"/>
</dbReference>
<dbReference type="InterPro" id="IPR011923">
    <property type="entry name" value="RodA/MrdB"/>
</dbReference>
<comment type="subcellular location">
    <subcellularLocation>
        <location evidence="1">Membrane</location>
        <topology evidence="1">Multi-pass membrane protein</topology>
    </subcellularLocation>
</comment>
<evidence type="ECO:0000256" key="4">
    <source>
        <dbReference type="ARBA" id="ARBA00022989"/>
    </source>
</evidence>
<keyword evidence="5 6" id="KW-0472">Membrane</keyword>
<dbReference type="Pfam" id="PF01098">
    <property type="entry name" value="FTSW_RODA_SPOVE"/>
    <property type="match status" value="1"/>
</dbReference>
<feature type="transmembrane region" description="Helical" evidence="6">
    <location>
        <begin position="65"/>
        <end position="83"/>
    </location>
</feature>
<feature type="transmembrane region" description="Helical" evidence="6">
    <location>
        <begin position="154"/>
        <end position="173"/>
    </location>
</feature>
<dbReference type="GO" id="GO:0032153">
    <property type="term" value="C:cell division site"/>
    <property type="evidence" value="ECO:0007669"/>
    <property type="project" value="TreeGrafter"/>
</dbReference>
<keyword evidence="3" id="KW-0133">Cell shape</keyword>
<dbReference type="AlphaFoldDB" id="A0A2M7UHV9"/>
<dbReference type="Proteomes" id="UP000231071">
    <property type="component" value="Unassembled WGS sequence"/>
</dbReference>
<evidence type="ECO:0000256" key="3">
    <source>
        <dbReference type="ARBA" id="ARBA00022960"/>
    </source>
</evidence>
<dbReference type="GO" id="GO:0015648">
    <property type="term" value="F:lipid-linked peptidoglycan transporter activity"/>
    <property type="evidence" value="ECO:0007669"/>
    <property type="project" value="TreeGrafter"/>
</dbReference>
<comment type="caution">
    <text evidence="7">The sequence shown here is derived from an EMBL/GenBank/DDBJ whole genome shotgun (WGS) entry which is preliminary data.</text>
</comment>
<dbReference type="GO" id="GO:0005886">
    <property type="term" value="C:plasma membrane"/>
    <property type="evidence" value="ECO:0007669"/>
    <property type="project" value="TreeGrafter"/>
</dbReference>
<feature type="transmembrane region" description="Helical" evidence="6">
    <location>
        <begin position="353"/>
        <end position="375"/>
    </location>
</feature>
<keyword evidence="4 6" id="KW-1133">Transmembrane helix</keyword>
<dbReference type="GO" id="GO:0008360">
    <property type="term" value="P:regulation of cell shape"/>
    <property type="evidence" value="ECO:0007669"/>
    <property type="project" value="UniProtKB-KW"/>
</dbReference>
<feature type="transmembrane region" description="Helical" evidence="6">
    <location>
        <begin position="90"/>
        <end position="114"/>
    </location>
</feature>
<dbReference type="EMBL" id="PFOI01000034">
    <property type="protein sequence ID" value="PIZ70834.1"/>
    <property type="molecule type" value="Genomic_DNA"/>
</dbReference>
<evidence type="ECO:0000256" key="6">
    <source>
        <dbReference type="SAM" id="Phobius"/>
    </source>
</evidence>
<protein>
    <submittedName>
        <fullName evidence="7">Rod shape-determining protein RodA</fullName>
    </submittedName>
</protein>
<dbReference type="PANTHER" id="PTHR30474">
    <property type="entry name" value="CELL CYCLE PROTEIN"/>
    <property type="match status" value="1"/>
</dbReference>
<feature type="transmembrane region" description="Helical" evidence="6">
    <location>
        <begin position="29"/>
        <end position="50"/>
    </location>
</feature>
<evidence type="ECO:0000256" key="2">
    <source>
        <dbReference type="ARBA" id="ARBA00022692"/>
    </source>
</evidence>
<reference evidence="8" key="1">
    <citation type="submission" date="2017-09" db="EMBL/GenBank/DDBJ databases">
        <title>Depth-based differentiation of microbial function through sediment-hosted aquifers and enrichment of novel symbionts in the deep terrestrial subsurface.</title>
        <authorList>
            <person name="Probst A.J."/>
            <person name="Ladd B."/>
            <person name="Jarett J.K."/>
            <person name="Geller-Mcgrath D.E."/>
            <person name="Sieber C.M.K."/>
            <person name="Emerson J.B."/>
            <person name="Anantharaman K."/>
            <person name="Thomas B.C."/>
            <person name="Malmstrom R."/>
            <person name="Stieglmeier M."/>
            <person name="Klingl A."/>
            <person name="Woyke T."/>
            <person name="Ryan C.M."/>
            <person name="Banfield J.F."/>
        </authorList>
    </citation>
    <scope>NUCLEOTIDE SEQUENCE [LARGE SCALE GENOMIC DNA]</scope>
</reference>
<feature type="transmembrane region" description="Helical" evidence="6">
    <location>
        <begin position="323"/>
        <end position="341"/>
    </location>
</feature>
<evidence type="ECO:0000313" key="7">
    <source>
        <dbReference type="EMBL" id="PIZ70834.1"/>
    </source>
</evidence>
<gene>
    <name evidence="7" type="ORF">COY09_02055</name>
</gene>
<organism evidence="7 8">
    <name type="scientific">Candidatus Portnoybacteria bacterium CG_4_10_14_0_2_um_filter_39_11</name>
    <dbReference type="NCBI Taxonomy" id="1974797"/>
    <lineage>
        <taxon>Bacteria</taxon>
        <taxon>Candidatus Portnoyibacteriota</taxon>
    </lineage>
</organism>
<sequence length="394" mass="44875">MNQRYCPRHVFRMTKNCYMFSSFSLLKKLDWLIISAIFILTITSILMVYSTTHQNSDWHMAQKQLLFYAIGFLVMIGLSLVDYRIFREHSWILITFYFIAIATLIGLLFFGTTIRGSRSWYNLGFFNFEPIELIKLVMVFILAKYFSSRHIEMYRVRHILISGLYLAIPVTLALKQPDFGSVIILGFIWLGIMIISGIKWRHFATLGIAGIGGGVLAWFFLFKDYQKARLLSFLDPYKDPLGAGYNIIQSKIAIGNGGLWGRGLAQGPQTQLGFLPEAHNDFIFAALSEEWGLIGAIILLSIFAFLFWRILKVCLQSQNNFARLFALGYLLLIFIQVAINISTNLGLLPITGIVLPFISYGGSNLLINFIGLGILQSIIIRQKLGYRNEELNIE</sequence>
<dbReference type="InterPro" id="IPR001182">
    <property type="entry name" value="FtsW/RodA"/>
</dbReference>
<dbReference type="GO" id="GO:0051301">
    <property type="term" value="P:cell division"/>
    <property type="evidence" value="ECO:0007669"/>
    <property type="project" value="InterPro"/>
</dbReference>
<feature type="transmembrane region" description="Helical" evidence="6">
    <location>
        <begin position="291"/>
        <end position="311"/>
    </location>
</feature>
<evidence type="ECO:0000256" key="1">
    <source>
        <dbReference type="ARBA" id="ARBA00004141"/>
    </source>
</evidence>
<evidence type="ECO:0000313" key="8">
    <source>
        <dbReference type="Proteomes" id="UP000231071"/>
    </source>
</evidence>
<feature type="transmembrane region" description="Helical" evidence="6">
    <location>
        <begin position="203"/>
        <end position="222"/>
    </location>
</feature>
<keyword evidence="2 6" id="KW-0812">Transmembrane</keyword>
<dbReference type="PANTHER" id="PTHR30474:SF1">
    <property type="entry name" value="PEPTIDOGLYCAN GLYCOSYLTRANSFERASE MRDB"/>
    <property type="match status" value="1"/>
</dbReference>
<proteinExistence type="predicted"/>